<dbReference type="InterPro" id="IPR015231">
    <property type="entry name" value="DUF1934"/>
</dbReference>
<dbReference type="RefSeq" id="WP_380432427.1">
    <property type="nucleotide sequence ID" value="NZ_JBHSAC010000071.1"/>
</dbReference>
<accession>A0ABV8D368</accession>
<proteinExistence type="predicted"/>
<evidence type="ECO:0000313" key="2">
    <source>
        <dbReference type="Proteomes" id="UP001595901"/>
    </source>
</evidence>
<dbReference type="EMBL" id="JBHSAC010000071">
    <property type="protein sequence ID" value="MFC3932780.1"/>
    <property type="molecule type" value="Genomic_DNA"/>
</dbReference>
<dbReference type="Gene3D" id="2.40.128.20">
    <property type="match status" value="1"/>
</dbReference>
<organism evidence="1 2">
    <name type="scientific">Streptococcus dentapri</name>
    <dbReference type="NCBI Taxonomy" id="573564"/>
    <lineage>
        <taxon>Bacteria</taxon>
        <taxon>Bacillati</taxon>
        <taxon>Bacillota</taxon>
        <taxon>Bacilli</taxon>
        <taxon>Lactobacillales</taxon>
        <taxon>Streptococcaceae</taxon>
        <taxon>Streptococcus</taxon>
    </lineage>
</organism>
<sequence length="129" mass="15076">MQIQIKNTIQMGNEVEIIREVHDCEWTKRGDYDYLIHENSQQEKVVLKVNDRELVMTRFSTPKSLMRFSKGKYDVASLPTPLGTQHLVTKTRRFSLDRSEGKIELTYDLLANQEVDEILASYDLQIVWG</sequence>
<reference evidence="2" key="1">
    <citation type="journal article" date="2019" name="Int. J. Syst. Evol. Microbiol.">
        <title>The Global Catalogue of Microorganisms (GCM) 10K type strain sequencing project: providing services to taxonomists for standard genome sequencing and annotation.</title>
        <authorList>
            <consortium name="The Broad Institute Genomics Platform"/>
            <consortium name="The Broad Institute Genome Sequencing Center for Infectious Disease"/>
            <person name="Wu L."/>
            <person name="Ma J."/>
        </authorList>
    </citation>
    <scope>NUCLEOTIDE SEQUENCE [LARGE SCALE GENOMIC DNA]</scope>
    <source>
        <strain evidence="2">CCUG 58728</strain>
    </source>
</reference>
<name>A0ABV8D368_9STRE</name>
<gene>
    <name evidence="1" type="ORF">ACFOSE_08455</name>
</gene>
<protein>
    <submittedName>
        <fullName evidence="1">DUF1934 domain-containing protein</fullName>
    </submittedName>
</protein>
<dbReference type="SUPFAM" id="SSF50814">
    <property type="entry name" value="Lipocalins"/>
    <property type="match status" value="1"/>
</dbReference>
<evidence type="ECO:0000313" key="1">
    <source>
        <dbReference type="EMBL" id="MFC3932780.1"/>
    </source>
</evidence>
<keyword evidence="2" id="KW-1185">Reference proteome</keyword>
<dbReference type="Proteomes" id="UP001595901">
    <property type="component" value="Unassembled WGS sequence"/>
</dbReference>
<comment type="caution">
    <text evidence="1">The sequence shown here is derived from an EMBL/GenBank/DDBJ whole genome shotgun (WGS) entry which is preliminary data.</text>
</comment>
<dbReference type="Pfam" id="PF09148">
    <property type="entry name" value="DUF1934"/>
    <property type="match status" value="1"/>
</dbReference>
<dbReference type="InterPro" id="IPR012674">
    <property type="entry name" value="Calycin"/>
</dbReference>